<sequence length="136" mass="14981">MPAVHVKLQPDYFIVSASPQHTRIPPSTRCPGILRVSSVTAHLTSPYTPPLPLPSTSVQTFSRCDSVYSSLPREPADVQPVRREKEGEVDPMRSDSTPTYCSLKCPPPIHPFHSIVTESEGAEETGRLKAETRESD</sequence>
<evidence type="ECO:0000256" key="1">
    <source>
        <dbReference type="SAM" id="MobiDB-lite"/>
    </source>
</evidence>
<reference evidence="2" key="1">
    <citation type="submission" date="2020-03" db="EMBL/GenBank/DDBJ databases">
        <authorList>
            <person name="Weist P."/>
        </authorList>
    </citation>
    <scope>NUCLEOTIDE SEQUENCE</scope>
</reference>
<feature type="compositionally biased region" description="Basic and acidic residues" evidence="1">
    <location>
        <begin position="74"/>
        <end position="93"/>
    </location>
</feature>
<comment type="caution">
    <text evidence="2">The sequence shown here is derived from an EMBL/GenBank/DDBJ whole genome shotgun (WGS) entry which is preliminary data.</text>
</comment>
<name>A0A9N7VLP7_PLEPL</name>
<dbReference type="AlphaFoldDB" id="A0A9N7VLP7"/>
<feature type="region of interest" description="Disordered" evidence="1">
    <location>
        <begin position="112"/>
        <end position="136"/>
    </location>
</feature>
<protein>
    <submittedName>
        <fullName evidence="2">Uncharacterized protein</fullName>
    </submittedName>
</protein>
<evidence type="ECO:0000313" key="2">
    <source>
        <dbReference type="EMBL" id="CAB1450475.1"/>
    </source>
</evidence>
<gene>
    <name evidence="2" type="ORF">PLEPLA_LOCUS38165</name>
</gene>
<dbReference type="EMBL" id="CADEAL010004056">
    <property type="protein sequence ID" value="CAB1450475.1"/>
    <property type="molecule type" value="Genomic_DNA"/>
</dbReference>
<keyword evidence="3" id="KW-1185">Reference proteome</keyword>
<organism evidence="2 3">
    <name type="scientific">Pleuronectes platessa</name>
    <name type="common">European plaice</name>
    <dbReference type="NCBI Taxonomy" id="8262"/>
    <lineage>
        <taxon>Eukaryota</taxon>
        <taxon>Metazoa</taxon>
        <taxon>Chordata</taxon>
        <taxon>Craniata</taxon>
        <taxon>Vertebrata</taxon>
        <taxon>Euteleostomi</taxon>
        <taxon>Actinopterygii</taxon>
        <taxon>Neopterygii</taxon>
        <taxon>Teleostei</taxon>
        <taxon>Neoteleostei</taxon>
        <taxon>Acanthomorphata</taxon>
        <taxon>Carangaria</taxon>
        <taxon>Pleuronectiformes</taxon>
        <taxon>Pleuronectoidei</taxon>
        <taxon>Pleuronectidae</taxon>
        <taxon>Pleuronectes</taxon>
    </lineage>
</organism>
<feature type="compositionally biased region" description="Basic and acidic residues" evidence="1">
    <location>
        <begin position="124"/>
        <end position="136"/>
    </location>
</feature>
<proteinExistence type="predicted"/>
<evidence type="ECO:0000313" key="3">
    <source>
        <dbReference type="Proteomes" id="UP001153269"/>
    </source>
</evidence>
<dbReference type="Proteomes" id="UP001153269">
    <property type="component" value="Unassembled WGS sequence"/>
</dbReference>
<accession>A0A9N7VLP7</accession>
<feature type="region of interest" description="Disordered" evidence="1">
    <location>
        <begin position="70"/>
        <end position="99"/>
    </location>
</feature>